<accession>K6Y9V4</accession>
<keyword evidence="2" id="KW-1185">Reference proteome</keyword>
<sequence length="40" mass="4654">MKVQTELFSSIASKILHQTTMSFLGHQEANNPLSMFYEFF</sequence>
<protein>
    <submittedName>
        <fullName evidence="1">Uncharacterized protein</fullName>
    </submittedName>
</protein>
<gene>
    <name evidence="1" type="ORF">GLIP_2336</name>
</gene>
<dbReference type="AlphaFoldDB" id="K6Y9V4"/>
<evidence type="ECO:0000313" key="2">
    <source>
        <dbReference type="Proteomes" id="UP000006334"/>
    </source>
</evidence>
<dbReference type="Proteomes" id="UP000006334">
    <property type="component" value="Unassembled WGS sequence"/>
</dbReference>
<name>K6Y9V4_9ALTE</name>
<proteinExistence type="predicted"/>
<reference evidence="1 2" key="1">
    <citation type="journal article" date="2017" name="Antonie Van Leeuwenhoek">
        <title>Rhizobium rhizosphaerae sp. nov., a novel species isolated from rice rhizosphere.</title>
        <authorList>
            <person name="Zhao J.J."/>
            <person name="Zhang J."/>
            <person name="Zhang R.J."/>
            <person name="Zhang C.W."/>
            <person name="Yin H.Q."/>
            <person name="Zhang X.X."/>
        </authorList>
    </citation>
    <scope>NUCLEOTIDE SEQUENCE [LARGE SCALE GENOMIC DNA]</scope>
    <source>
        <strain evidence="1 2">E3</strain>
    </source>
</reference>
<evidence type="ECO:0000313" key="1">
    <source>
        <dbReference type="EMBL" id="GAC14962.1"/>
    </source>
</evidence>
<comment type="caution">
    <text evidence="1">The sequence shown here is derived from an EMBL/GenBank/DDBJ whole genome shotgun (WGS) entry which is preliminary data.</text>
</comment>
<organism evidence="1 2">
    <name type="scientific">Aliiglaciecola lipolytica E3</name>
    <dbReference type="NCBI Taxonomy" id="1127673"/>
    <lineage>
        <taxon>Bacteria</taxon>
        <taxon>Pseudomonadati</taxon>
        <taxon>Pseudomonadota</taxon>
        <taxon>Gammaproteobacteria</taxon>
        <taxon>Alteromonadales</taxon>
        <taxon>Alteromonadaceae</taxon>
        <taxon>Aliiglaciecola</taxon>
    </lineage>
</organism>
<dbReference type="EMBL" id="BAEN01000042">
    <property type="protein sequence ID" value="GAC14962.1"/>
    <property type="molecule type" value="Genomic_DNA"/>
</dbReference>